<dbReference type="InterPro" id="IPR000788">
    <property type="entry name" value="RNR_lg_C"/>
</dbReference>
<proteinExistence type="inferred from homology"/>
<evidence type="ECO:0000313" key="3">
    <source>
        <dbReference type="EMBL" id="ASU03314.1"/>
    </source>
</evidence>
<dbReference type="KEGG" id="vg:54981637"/>
<evidence type="ECO:0000259" key="2">
    <source>
        <dbReference type="Pfam" id="PF02867"/>
    </source>
</evidence>
<evidence type="ECO:0000256" key="1">
    <source>
        <dbReference type="ARBA" id="ARBA00010406"/>
    </source>
</evidence>
<evidence type="ECO:0000313" key="4">
    <source>
        <dbReference type="Proteomes" id="UP000222256"/>
    </source>
</evidence>
<dbReference type="GO" id="GO:0009263">
    <property type="term" value="P:deoxyribonucleotide biosynthetic process"/>
    <property type="evidence" value="ECO:0007669"/>
    <property type="project" value="TreeGrafter"/>
</dbReference>
<dbReference type="PANTHER" id="PTHR11573">
    <property type="entry name" value="RIBONUCLEOSIDE-DIPHOSPHATE REDUCTASE LARGE CHAIN"/>
    <property type="match status" value="1"/>
</dbReference>
<dbReference type="Pfam" id="PF02867">
    <property type="entry name" value="Ribonuc_red_lgC"/>
    <property type="match status" value="1"/>
</dbReference>
<organism evidence="3 4">
    <name type="scientific">Pseudoalteromonas phage J2-1</name>
    <dbReference type="NCBI Taxonomy" id="2023998"/>
    <lineage>
        <taxon>Viruses</taxon>
        <taxon>Duplodnaviria</taxon>
        <taxon>Heunggongvirae</taxon>
        <taxon>Uroviricota</taxon>
        <taxon>Caudoviricetes</taxon>
        <taxon>Qingdaovirus</taxon>
        <taxon>Qingdaovirus J21</taxon>
    </lineage>
</organism>
<dbReference type="RefSeq" id="YP_009791455.1">
    <property type="nucleotide sequence ID" value="NC_047839.1"/>
</dbReference>
<dbReference type="GO" id="GO:0005524">
    <property type="term" value="F:ATP binding"/>
    <property type="evidence" value="ECO:0007669"/>
    <property type="project" value="TreeGrafter"/>
</dbReference>
<dbReference type="PRINTS" id="PR01183">
    <property type="entry name" value="RIBORDTASEM1"/>
</dbReference>
<dbReference type="Gene3D" id="3.20.70.20">
    <property type="match status" value="1"/>
</dbReference>
<reference evidence="3 4" key="1">
    <citation type="submission" date="2017-06" db="EMBL/GenBank/DDBJ databases">
        <title>A Novel Lytic Pseudoalteromonas phage Isolated from Qingdao coast of China.</title>
        <authorList>
            <person name="Li H."/>
        </authorList>
    </citation>
    <scope>NUCLEOTIDE SEQUENCE [LARGE SCALE GENOMIC DNA]</scope>
</reference>
<protein>
    <submittedName>
        <fullName evidence="3">Ribonucleoside triphosphate reductase alpha chain</fullName>
    </submittedName>
</protein>
<dbReference type="GO" id="GO:0004748">
    <property type="term" value="F:ribonucleoside-diphosphate reductase activity, thioredoxin disulfide as acceptor"/>
    <property type="evidence" value="ECO:0007669"/>
    <property type="project" value="TreeGrafter"/>
</dbReference>
<comment type="similarity">
    <text evidence="1">Belongs to the ribonucleoside diphosphate reductase large chain family.</text>
</comment>
<dbReference type="SUPFAM" id="SSF51998">
    <property type="entry name" value="PFL-like glycyl radical enzymes"/>
    <property type="match status" value="1"/>
</dbReference>
<feature type="domain" description="Ribonucleotide reductase large subunit C-terminal" evidence="2">
    <location>
        <begin position="23"/>
        <end position="286"/>
    </location>
</feature>
<sequence length="321" mass="36163">MYDKNKGVEAGEIALCFLSCLVAGRISEEEYEDVAYYSLLAVDNVIDLMEYPFPQVENTAKGRRSVGIGITNLAHDMAVRGLSYSSLEGKNYMHSLAEMHSFYLHSASLRLAKEKGNCSLIDRTKYPEGWLPIDTYNKNVDDVHSQGLKFDWESLRKEIIKQGGIRNSVLEATPPAESSSQASETTNSLYPIREFYTVKRSGSTVNTFAAPDIEKEEVKNSYELAYNVPTKDIIDCYAIFQKFHGQGISCDLYTNYSKYEGEKVPLTVMMKDYFYATKMGLKSLYYQNSKGGIKEDETKVTVAATSILEDEEDEGCESCRM</sequence>
<dbReference type="Proteomes" id="UP000222256">
    <property type="component" value="Segment"/>
</dbReference>
<name>A0A223LGG3_9CAUD</name>
<keyword evidence="4" id="KW-1185">Reference proteome</keyword>
<dbReference type="GeneID" id="54981637"/>
<dbReference type="PANTHER" id="PTHR11573:SF6">
    <property type="entry name" value="RIBONUCLEOSIDE-DIPHOSPHATE REDUCTASE LARGE SUBUNIT"/>
    <property type="match status" value="1"/>
</dbReference>
<accession>A0A223LGG3</accession>
<dbReference type="EMBL" id="MF370964">
    <property type="protein sequence ID" value="ASU03314.1"/>
    <property type="molecule type" value="Genomic_DNA"/>
</dbReference>
<dbReference type="InterPro" id="IPR039718">
    <property type="entry name" value="Rrm1"/>
</dbReference>